<evidence type="ECO:0000313" key="3">
    <source>
        <dbReference type="EMBL" id="STO08368.1"/>
    </source>
</evidence>
<dbReference type="InterPro" id="IPR050194">
    <property type="entry name" value="Glycosyltransferase_grp1"/>
</dbReference>
<dbReference type="InterPro" id="IPR028098">
    <property type="entry name" value="Glyco_trans_4-like_N"/>
</dbReference>
<organism evidence="3 4">
    <name type="scientific">Exiguobacterium aurantiacum</name>
    <dbReference type="NCBI Taxonomy" id="33987"/>
    <lineage>
        <taxon>Bacteria</taxon>
        <taxon>Bacillati</taxon>
        <taxon>Bacillota</taxon>
        <taxon>Bacilli</taxon>
        <taxon>Bacillales</taxon>
        <taxon>Bacillales Family XII. Incertae Sedis</taxon>
        <taxon>Exiguobacterium</taxon>
    </lineage>
</organism>
<dbReference type="Pfam" id="PF00534">
    <property type="entry name" value="Glycos_transf_1"/>
    <property type="match status" value="1"/>
</dbReference>
<name>A0A377FUE1_9BACL</name>
<keyword evidence="3" id="KW-0328">Glycosyltransferase</keyword>
<sequence length="373" mass="40676">MKLRIGVLCYPSVGGSGILATELGMKLADRGHDVHFITSSIPFRLNAYHPNITFHQVEINQYSVFRYPPYDITLASKIASVIQAFGLDVIHAHYAVPHAVCAALGREMAGTNIPIVSTLHGTDITVLGEDEELKPAILYGLRKSNAITAVSDSLRQETLERIGSDLSIDVIHNFIDETVYRPLDDSSLRERYGLTESDNVVIHVSNFRQVKRIDLVLEAFARMNVPDKKLLLVGDGPLMGAMRRQVSELSLEQDVIFAGKQEQVAELLSISDVHVLLSDKEAFGLVALEAMATGIPSVVSDAGGLPEVITDGAEGFVVARGDVAGATKALENILLDKALQARLRENGLQRAKQFASTDIVSAYESLYERVVRA</sequence>
<accession>A0A377FUE1</accession>
<dbReference type="GO" id="GO:0043750">
    <property type="term" value="F:phosphatidylinositol alpha-mannosyltransferase activity"/>
    <property type="evidence" value="ECO:0007669"/>
    <property type="project" value="UniProtKB-EC"/>
</dbReference>
<keyword evidence="3" id="KW-0808">Transferase</keyword>
<protein>
    <submittedName>
        <fullName evidence="3">GDP-mannose-dependent alpha-(1-6)-phosphatidylinositol monomannoside mannosyltransferase</fullName>
        <ecNumber evidence="3">2.4.1.345</ecNumber>
    </submittedName>
</protein>
<dbReference type="PANTHER" id="PTHR45947:SF3">
    <property type="entry name" value="SULFOQUINOVOSYL TRANSFERASE SQD2"/>
    <property type="match status" value="1"/>
</dbReference>
<dbReference type="InterPro" id="IPR001296">
    <property type="entry name" value="Glyco_trans_1"/>
</dbReference>
<dbReference type="OrthoDB" id="9810929at2"/>
<gene>
    <name evidence="3" type="primary">pimB</name>
    <name evidence="3" type="ORF">NCTC13163_01738</name>
</gene>
<dbReference type="SUPFAM" id="SSF53756">
    <property type="entry name" value="UDP-Glycosyltransferase/glycogen phosphorylase"/>
    <property type="match status" value="1"/>
</dbReference>
<dbReference type="RefSeq" id="WP_024370197.1">
    <property type="nucleotide sequence ID" value="NZ_UGGP01000001.1"/>
</dbReference>
<dbReference type="GO" id="GO:0071793">
    <property type="term" value="P:bacillithiol biosynthetic process"/>
    <property type="evidence" value="ECO:0007669"/>
    <property type="project" value="InterPro"/>
</dbReference>
<dbReference type="Proteomes" id="UP000254060">
    <property type="component" value="Unassembled WGS sequence"/>
</dbReference>
<feature type="domain" description="Glycosyl transferase family 1" evidence="1">
    <location>
        <begin position="188"/>
        <end position="349"/>
    </location>
</feature>
<dbReference type="PANTHER" id="PTHR45947">
    <property type="entry name" value="SULFOQUINOVOSYL TRANSFERASE SQD2"/>
    <property type="match status" value="1"/>
</dbReference>
<dbReference type="Gene3D" id="3.40.50.2000">
    <property type="entry name" value="Glycogen Phosphorylase B"/>
    <property type="match status" value="2"/>
</dbReference>
<dbReference type="EC" id="2.4.1.345" evidence="3"/>
<dbReference type="Pfam" id="PF13439">
    <property type="entry name" value="Glyco_transf_4"/>
    <property type="match status" value="1"/>
</dbReference>
<dbReference type="STRING" id="1397694.GCA_000702585_02234"/>
<evidence type="ECO:0000259" key="1">
    <source>
        <dbReference type="Pfam" id="PF00534"/>
    </source>
</evidence>
<proteinExistence type="predicted"/>
<dbReference type="EMBL" id="UGGP01000001">
    <property type="protein sequence ID" value="STO08368.1"/>
    <property type="molecule type" value="Genomic_DNA"/>
</dbReference>
<reference evidence="3 4" key="1">
    <citation type="submission" date="2018-06" db="EMBL/GenBank/DDBJ databases">
        <authorList>
            <consortium name="Pathogen Informatics"/>
            <person name="Doyle S."/>
        </authorList>
    </citation>
    <scope>NUCLEOTIDE SEQUENCE [LARGE SCALE GENOMIC DNA]</scope>
    <source>
        <strain evidence="3 4">NCTC13163</strain>
    </source>
</reference>
<feature type="domain" description="Glycosyltransferase subfamily 4-like N-terminal" evidence="2">
    <location>
        <begin position="13"/>
        <end position="177"/>
    </location>
</feature>
<dbReference type="AlphaFoldDB" id="A0A377FUE1"/>
<dbReference type="InterPro" id="IPR023881">
    <property type="entry name" value="Thiol_BshA"/>
</dbReference>
<evidence type="ECO:0000313" key="4">
    <source>
        <dbReference type="Proteomes" id="UP000254060"/>
    </source>
</evidence>
<evidence type="ECO:0000259" key="2">
    <source>
        <dbReference type="Pfam" id="PF13439"/>
    </source>
</evidence>
<dbReference type="NCBIfam" id="TIGR03999">
    <property type="entry name" value="thiol_BshA"/>
    <property type="match status" value="1"/>
</dbReference>